<dbReference type="HOGENOM" id="CLU_1078279_0_0_1"/>
<dbReference type="InterPro" id="IPR012337">
    <property type="entry name" value="RNaseH-like_sf"/>
</dbReference>
<dbReference type="EMBL" id="KI292874">
    <property type="protein sequence ID" value="ESA05559.1"/>
    <property type="molecule type" value="Genomic_DNA"/>
</dbReference>
<dbReference type="AlphaFoldDB" id="U9TBM2"/>
<gene>
    <name evidence="2" type="ORF">GLOINDRAFT_4081</name>
</gene>
<accession>U9TBM2</accession>
<dbReference type="GO" id="GO:0046983">
    <property type="term" value="F:protein dimerization activity"/>
    <property type="evidence" value="ECO:0007669"/>
    <property type="project" value="InterPro"/>
</dbReference>
<evidence type="ECO:0000313" key="2">
    <source>
        <dbReference type="EMBL" id="ESA05559.1"/>
    </source>
</evidence>
<dbReference type="VEuPathDB" id="FungiDB:RhiirFUN_001855"/>
<feature type="domain" description="HAT C-terminal dimerisation" evidence="1">
    <location>
        <begin position="185"/>
        <end position="247"/>
    </location>
</feature>
<proteinExistence type="predicted"/>
<dbReference type="Pfam" id="PF05699">
    <property type="entry name" value="Dimer_Tnp_hAT"/>
    <property type="match status" value="1"/>
</dbReference>
<organism evidence="2">
    <name type="scientific">Rhizophagus irregularis (strain DAOM 181602 / DAOM 197198 / MUCL 43194)</name>
    <name type="common">Arbuscular mycorrhizal fungus</name>
    <name type="synonym">Glomus intraradices</name>
    <dbReference type="NCBI Taxonomy" id="747089"/>
    <lineage>
        <taxon>Eukaryota</taxon>
        <taxon>Fungi</taxon>
        <taxon>Fungi incertae sedis</taxon>
        <taxon>Mucoromycota</taxon>
        <taxon>Glomeromycotina</taxon>
        <taxon>Glomeromycetes</taxon>
        <taxon>Glomerales</taxon>
        <taxon>Glomeraceae</taxon>
        <taxon>Rhizophagus</taxon>
    </lineage>
</organism>
<evidence type="ECO:0000259" key="1">
    <source>
        <dbReference type="Pfam" id="PF05699"/>
    </source>
</evidence>
<sequence length="258" mass="30484">MNFKSIFTYNSQRKIRWKEHLLQNGIESPTLAPLPNILLIMIQKLFEIFTHFVKTEAMFFVLKYLYILLHIIAKGKRNPLISNEIIQVLSEVNNNIDPYIPLFAKAFTLAYEKCEKHICQHPALPLFKAIQYFNPRFIQSNTANHNMEDYRIIKEFYLPTDTLIQEWAIYCGLNESIEEFDDLDLYWRGKRHILPELSSLALIYIWLPVSGVDIERSFSSYKSILSDRRVALKEESIQMLNFLYFNLGSNIDNYDLIE</sequence>
<dbReference type="InterPro" id="IPR008906">
    <property type="entry name" value="HATC_C_dom"/>
</dbReference>
<name>U9TBM2_RHIID</name>
<protein>
    <recommendedName>
        <fullName evidence="1">HAT C-terminal dimerisation domain-containing protein</fullName>
    </recommendedName>
</protein>
<dbReference type="SUPFAM" id="SSF53098">
    <property type="entry name" value="Ribonuclease H-like"/>
    <property type="match status" value="1"/>
</dbReference>
<reference evidence="2" key="1">
    <citation type="submission" date="2013-07" db="EMBL/GenBank/DDBJ databases">
        <title>The genome of an arbuscular mycorrhizal fungus provides insights into the evolution of the oldest plant symbiosis.</title>
        <authorList>
            <consortium name="DOE Joint Genome Institute"/>
            <person name="Tisserant E."/>
            <person name="Malbreil M."/>
            <person name="Kuo A."/>
            <person name="Kohler A."/>
            <person name="Symeonidi A."/>
            <person name="Balestrini R."/>
            <person name="Charron P."/>
            <person name="Duensing N."/>
            <person name="Frei-dit-Frey N."/>
            <person name="Gianinazzi-Pearson V."/>
            <person name="Gilbert B."/>
            <person name="Handa Y."/>
            <person name="Hijri M."/>
            <person name="Kaul R."/>
            <person name="Kawaguchi M."/>
            <person name="Krajinski F."/>
            <person name="Lammers P."/>
            <person name="Lapierre D."/>
            <person name="Masclaux F.G."/>
            <person name="Murat C."/>
            <person name="Morin E."/>
            <person name="Ndikumana S."/>
            <person name="Pagni M."/>
            <person name="Petitpierre D."/>
            <person name="Requena N."/>
            <person name="Rosikiewicz P."/>
            <person name="Riley R."/>
            <person name="Saito K."/>
            <person name="San Clemente H."/>
            <person name="Shapiro H."/>
            <person name="van Tuinen D."/>
            <person name="Becard G."/>
            <person name="Bonfante P."/>
            <person name="Paszkowski U."/>
            <person name="Shachar-Hill Y."/>
            <person name="Young J.P."/>
            <person name="Sanders I.R."/>
            <person name="Henrissat B."/>
            <person name="Rensing S.A."/>
            <person name="Grigoriev I.V."/>
            <person name="Corradi N."/>
            <person name="Roux C."/>
            <person name="Martin F."/>
        </authorList>
    </citation>
    <scope>NUCLEOTIDE SEQUENCE</scope>
    <source>
        <strain evidence="2">DAOM 197198</strain>
    </source>
</reference>